<proteinExistence type="predicted"/>
<evidence type="ECO:0000313" key="1">
    <source>
        <dbReference type="EMBL" id="PIR93383.1"/>
    </source>
</evidence>
<dbReference type="EMBL" id="PFAR01000013">
    <property type="protein sequence ID" value="PIR93383.1"/>
    <property type="molecule type" value="Genomic_DNA"/>
</dbReference>
<evidence type="ECO:0000313" key="2">
    <source>
        <dbReference type="Proteomes" id="UP000228626"/>
    </source>
</evidence>
<name>A0A2H0V2S3_9BACT</name>
<gene>
    <name evidence="1" type="ORF">COT99_00960</name>
</gene>
<protein>
    <recommendedName>
        <fullName evidence="3">Amidohydrolase-related domain-containing protein</fullName>
    </recommendedName>
</protein>
<sequence>MRKAINREAYLTHAKKFTDAEYSLIKDFVDWLPETIIDCHAHCNLPEHVCMIDDRAYHHMLSTFPSFSLEESKELQMLLYPGKTVRTLQFPKTFRGINHKVANLYLLEQSSNRDRIALYGLPDDIGYTVGMLDHPRVSALKMYYSYLEPPAKEIY</sequence>
<evidence type="ECO:0008006" key="3">
    <source>
        <dbReference type="Google" id="ProtNLM"/>
    </source>
</evidence>
<dbReference type="AlphaFoldDB" id="A0A2H0V2S3"/>
<accession>A0A2H0V2S3</accession>
<reference evidence="2" key="1">
    <citation type="submission" date="2017-09" db="EMBL/GenBank/DDBJ databases">
        <title>Depth-based differentiation of microbial function through sediment-hosted aquifers and enrichment of novel symbionts in the deep terrestrial subsurface.</title>
        <authorList>
            <person name="Probst A.J."/>
            <person name="Ladd B."/>
            <person name="Jarett J.K."/>
            <person name="Geller-Mcgrath D.E."/>
            <person name="Sieber C.M.K."/>
            <person name="Emerson J.B."/>
            <person name="Anantharaman K."/>
            <person name="Thomas B.C."/>
            <person name="Malmstrom R."/>
            <person name="Stieglmeier M."/>
            <person name="Klingl A."/>
            <person name="Woyke T."/>
            <person name="Ryan C.M."/>
            <person name="Banfield J.F."/>
        </authorList>
    </citation>
    <scope>NUCLEOTIDE SEQUENCE [LARGE SCALE GENOMIC DNA]</scope>
</reference>
<organism evidence="1 2">
    <name type="scientific">Candidatus Falkowbacteria bacterium CG10_big_fil_rev_8_21_14_0_10_43_10</name>
    <dbReference type="NCBI Taxonomy" id="1974567"/>
    <lineage>
        <taxon>Bacteria</taxon>
        <taxon>Candidatus Falkowiibacteriota</taxon>
    </lineage>
</organism>
<comment type="caution">
    <text evidence="1">The sequence shown here is derived from an EMBL/GenBank/DDBJ whole genome shotgun (WGS) entry which is preliminary data.</text>
</comment>
<dbReference type="Proteomes" id="UP000228626">
    <property type="component" value="Unassembled WGS sequence"/>
</dbReference>